<dbReference type="AlphaFoldDB" id="A0AAQ4F882"/>
<keyword evidence="4" id="KW-0576">Peroxisome</keyword>
<dbReference type="PROSITE" id="PS00455">
    <property type="entry name" value="AMP_BINDING"/>
    <property type="match status" value="1"/>
</dbReference>
<dbReference type="InterPro" id="IPR000873">
    <property type="entry name" value="AMP-dep_synth/lig_dom"/>
</dbReference>
<reference evidence="6 7" key="1">
    <citation type="journal article" date="2023" name="Arcadia Sci">
        <title>De novo assembly of a long-read Amblyomma americanum tick genome.</title>
        <authorList>
            <person name="Chou S."/>
            <person name="Poskanzer K.E."/>
            <person name="Rollins M."/>
            <person name="Thuy-Boun P.S."/>
        </authorList>
    </citation>
    <scope>NUCLEOTIDE SEQUENCE [LARGE SCALE GENOMIC DNA]</scope>
    <source>
        <strain evidence="6">F_SG_1</strain>
        <tissue evidence="6">Salivary glands</tissue>
    </source>
</reference>
<protein>
    <recommendedName>
        <fullName evidence="5">AMP-dependent synthetase/ligase domain-containing protein</fullName>
    </recommendedName>
</protein>
<sequence length="178" mass="19388">MAAVIEDCVVRSSNQDLYIPDVDLGTFFRGCCRKYKDRTAVTLVTLGEHEGMVRFSTLKEFQAGYSAAGIDPRGVVAILYSSGTTGLPKGVMMSHRNLISQLLLSGDDGMRLIRNSDTMLGTAPFTHVSGLWLYSTCFTVGASVVVTAISDPDSVLKAIERHKVWGKNSSDFTVQWSV</sequence>
<proteinExistence type="inferred from homology"/>
<accession>A0AAQ4F882</accession>
<feature type="domain" description="AMP-dependent synthetase/ligase" evidence="5">
    <location>
        <begin position="44"/>
        <end position="164"/>
    </location>
</feature>
<evidence type="ECO:0000259" key="5">
    <source>
        <dbReference type="Pfam" id="PF00501"/>
    </source>
</evidence>
<dbReference type="GO" id="GO:0005777">
    <property type="term" value="C:peroxisome"/>
    <property type="evidence" value="ECO:0007669"/>
    <property type="project" value="UniProtKB-SubCell"/>
</dbReference>
<dbReference type="GO" id="GO:0016405">
    <property type="term" value="F:CoA-ligase activity"/>
    <property type="evidence" value="ECO:0007669"/>
    <property type="project" value="TreeGrafter"/>
</dbReference>
<evidence type="ECO:0000313" key="7">
    <source>
        <dbReference type="Proteomes" id="UP001321473"/>
    </source>
</evidence>
<evidence type="ECO:0000313" key="6">
    <source>
        <dbReference type="EMBL" id="KAK8782828.1"/>
    </source>
</evidence>
<evidence type="ECO:0000256" key="3">
    <source>
        <dbReference type="ARBA" id="ARBA00022598"/>
    </source>
</evidence>
<dbReference type="EMBL" id="JARKHS020006257">
    <property type="protein sequence ID" value="KAK8782828.1"/>
    <property type="molecule type" value="Genomic_DNA"/>
</dbReference>
<dbReference type="Pfam" id="PF00501">
    <property type="entry name" value="AMP-binding"/>
    <property type="match status" value="1"/>
</dbReference>
<organism evidence="6 7">
    <name type="scientific">Amblyomma americanum</name>
    <name type="common">Lone star tick</name>
    <dbReference type="NCBI Taxonomy" id="6943"/>
    <lineage>
        <taxon>Eukaryota</taxon>
        <taxon>Metazoa</taxon>
        <taxon>Ecdysozoa</taxon>
        <taxon>Arthropoda</taxon>
        <taxon>Chelicerata</taxon>
        <taxon>Arachnida</taxon>
        <taxon>Acari</taxon>
        <taxon>Parasitiformes</taxon>
        <taxon>Ixodida</taxon>
        <taxon>Ixodoidea</taxon>
        <taxon>Ixodidae</taxon>
        <taxon>Amblyomminae</taxon>
        <taxon>Amblyomma</taxon>
    </lineage>
</organism>
<dbReference type="InterPro" id="IPR020845">
    <property type="entry name" value="AMP-binding_CS"/>
</dbReference>
<evidence type="ECO:0000256" key="4">
    <source>
        <dbReference type="ARBA" id="ARBA00023140"/>
    </source>
</evidence>
<evidence type="ECO:0000256" key="1">
    <source>
        <dbReference type="ARBA" id="ARBA00004275"/>
    </source>
</evidence>
<keyword evidence="3" id="KW-0436">Ligase</keyword>
<evidence type="ECO:0000256" key="2">
    <source>
        <dbReference type="ARBA" id="ARBA00006432"/>
    </source>
</evidence>
<comment type="similarity">
    <text evidence="2">Belongs to the ATP-dependent AMP-binding enzyme family.</text>
</comment>
<dbReference type="PANTHER" id="PTHR24096:SF149">
    <property type="entry name" value="AMP-BINDING DOMAIN-CONTAINING PROTEIN-RELATED"/>
    <property type="match status" value="1"/>
</dbReference>
<dbReference type="SUPFAM" id="SSF56801">
    <property type="entry name" value="Acetyl-CoA synthetase-like"/>
    <property type="match status" value="1"/>
</dbReference>
<comment type="subcellular location">
    <subcellularLocation>
        <location evidence="1">Peroxisome</location>
    </subcellularLocation>
</comment>
<comment type="caution">
    <text evidence="6">The sequence shown here is derived from an EMBL/GenBank/DDBJ whole genome shotgun (WGS) entry which is preliminary data.</text>
</comment>
<keyword evidence="7" id="KW-1185">Reference proteome</keyword>
<name>A0AAQ4F882_AMBAM</name>
<dbReference type="Gene3D" id="3.40.50.980">
    <property type="match status" value="2"/>
</dbReference>
<dbReference type="PANTHER" id="PTHR24096">
    <property type="entry name" value="LONG-CHAIN-FATTY-ACID--COA LIGASE"/>
    <property type="match status" value="1"/>
</dbReference>
<dbReference type="Proteomes" id="UP001321473">
    <property type="component" value="Unassembled WGS sequence"/>
</dbReference>
<gene>
    <name evidence="6" type="ORF">V5799_015829</name>
</gene>